<evidence type="ECO:0000256" key="1">
    <source>
        <dbReference type="ARBA" id="ARBA00004651"/>
    </source>
</evidence>
<reference evidence="10 11" key="1">
    <citation type="journal article" date="2013" name="Genome Announc.">
        <title>Genome Sequence of Naphthalene-Degrading Soil Bacterium Pseudomonas putida CSV86.</title>
        <authorList>
            <person name="Phale P.S."/>
            <person name="Paliwal V."/>
            <person name="Raju S.C."/>
            <person name="Modak A."/>
            <person name="Purohit H.J."/>
        </authorList>
    </citation>
    <scope>NUCLEOTIDE SEQUENCE [LARGE SCALE GENOMIC DNA]</scope>
    <source>
        <strain evidence="10 11">CSV86</strain>
    </source>
</reference>
<dbReference type="Proteomes" id="UP000010448">
    <property type="component" value="Unassembled WGS sequence"/>
</dbReference>
<dbReference type="eggNOG" id="COG0840">
    <property type="taxonomic scope" value="Bacteria"/>
</dbReference>
<dbReference type="GO" id="GO:0007165">
    <property type="term" value="P:signal transduction"/>
    <property type="evidence" value="ECO:0007669"/>
    <property type="project" value="UniProtKB-KW"/>
</dbReference>
<dbReference type="Gene3D" id="1.10.287.950">
    <property type="entry name" value="Methyl-accepting chemotaxis protein"/>
    <property type="match status" value="1"/>
</dbReference>
<dbReference type="PANTHER" id="PTHR32089">
    <property type="entry name" value="METHYL-ACCEPTING CHEMOTAXIS PROTEIN MCPB"/>
    <property type="match status" value="1"/>
</dbReference>
<keyword evidence="4" id="KW-0145">Chemotaxis</keyword>
<comment type="caution">
    <text evidence="10">The sequence shown here is derived from an EMBL/GenBank/DDBJ whole genome shotgun (WGS) entry which is preliminary data.</text>
</comment>
<evidence type="ECO:0000256" key="8">
    <source>
        <dbReference type="ARBA" id="ARBA00023224"/>
    </source>
</evidence>
<dbReference type="SMART" id="SM00283">
    <property type="entry name" value="MA"/>
    <property type="match status" value="1"/>
</dbReference>
<evidence type="ECO:0000256" key="7">
    <source>
        <dbReference type="ARBA" id="ARBA00023136"/>
    </source>
</evidence>
<dbReference type="SUPFAM" id="SSF58104">
    <property type="entry name" value="Methyl-accepting chemotaxis protein (MCP) signaling domain"/>
    <property type="match status" value="1"/>
</dbReference>
<keyword evidence="8" id="KW-0807">Transducer</keyword>
<evidence type="ECO:0000256" key="9">
    <source>
        <dbReference type="ARBA" id="ARBA00029447"/>
    </source>
</evidence>
<dbReference type="GO" id="GO:0004888">
    <property type="term" value="F:transmembrane signaling receptor activity"/>
    <property type="evidence" value="ECO:0007669"/>
    <property type="project" value="InterPro"/>
</dbReference>
<evidence type="ECO:0000313" key="11">
    <source>
        <dbReference type="Proteomes" id="UP000010448"/>
    </source>
</evidence>
<keyword evidence="5" id="KW-0812">Transmembrane</keyword>
<name>L1M877_9PSED</name>
<dbReference type="InterPro" id="IPR004090">
    <property type="entry name" value="Chemotax_Me-accpt_rcpt"/>
</dbReference>
<protein>
    <submittedName>
        <fullName evidence="10">Uncharacterized protein</fullName>
    </submittedName>
</protein>
<evidence type="ECO:0000256" key="2">
    <source>
        <dbReference type="ARBA" id="ARBA00022475"/>
    </source>
</evidence>
<evidence type="ECO:0000256" key="5">
    <source>
        <dbReference type="ARBA" id="ARBA00022692"/>
    </source>
</evidence>
<dbReference type="GO" id="GO:0006935">
    <property type="term" value="P:chemotaxis"/>
    <property type="evidence" value="ECO:0007669"/>
    <property type="project" value="UniProtKB-KW"/>
</dbReference>
<gene>
    <name evidence="10" type="ORF">CSV86_022870</name>
</gene>
<dbReference type="PANTHER" id="PTHR32089:SF39">
    <property type="entry name" value="METHYL-ACCEPTING CHEMOTAXIS PROTEIN HLYB"/>
    <property type="match status" value="1"/>
</dbReference>
<evidence type="ECO:0000256" key="3">
    <source>
        <dbReference type="ARBA" id="ARBA00022481"/>
    </source>
</evidence>
<keyword evidence="7" id="KW-0472">Membrane</keyword>
<accession>L1M877</accession>
<keyword evidence="3" id="KW-0488">Methylation</keyword>
<proteinExistence type="inferred from homology"/>
<keyword evidence="11" id="KW-1185">Reference proteome</keyword>
<dbReference type="InterPro" id="IPR004089">
    <property type="entry name" value="MCPsignal_dom"/>
</dbReference>
<sequence>MALDALAAQVETARASMEQLGGQTEAIGRILEVIHSIAQQTNLLALNAAIEAARAGESGRGVAVVADEVRQLAHRSQGSAQEIHEMIESLQVGAQASIASMVASHRHTEHSVNVIAQACRGIDAVIDRLADIDEMNQSVAAATDQQRAVVESISREVGEIATLNQHVQVGQQQNLDVCKMMDARSGELRQMVASFCIKR</sequence>
<keyword evidence="2" id="KW-1003">Cell membrane</keyword>
<keyword evidence="6" id="KW-1133">Transmembrane helix</keyword>
<dbReference type="GO" id="GO:0005886">
    <property type="term" value="C:plasma membrane"/>
    <property type="evidence" value="ECO:0007669"/>
    <property type="project" value="UniProtKB-SubCell"/>
</dbReference>
<comment type="similarity">
    <text evidence="9">Belongs to the methyl-accepting chemotaxis (MCP) protein family.</text>
</comment>
<evidence type="ECO:0000256" key="6">
    <source>
        <dbReference type="ARBA" id="ARBA00022989"/>
    </source>
</evidence>
<organism evidence="10 11">
    <name type="scientific">Pseudomonas bharatica CSV86</name>
    <dbReference type="NCBI Taxonomy" id="1005395"/>
    <lineage>
        <taxon>Bacteria</taxon>
        <taxon>Pseudomonadati</taxon>
        <taxon>Pseudomonadota</taxon>
        <taxon>Gammaproteobacteria</taxon>
        <taxon>Pseudomonadales</taxon>
        <taxon>Pseudomonadaceae</taxon>
        <taxon>Pseudomonas</taxon>
        <taxon>Pseudomonas bharatica</taxon>
    </lineage>
</organism>
<dbReference type="PROSITE" id="PS50111">
    <property type="entry name" value="CHEMOTAXIS_TRANSDUC_2"/>
    <property type="match status" value="1"/>
</dbReference>
<evidence type="ECO:0000313" key="10">
    <source>
        <dbReference type="EMBL" id="NNJ17818.1"/>
    </source>
</evidence>
<dbReference type="AlphaFoldDB" id="L1M877"/>
<comment type="subcellular location">
    <subcellularLocation>
        <location evidence="1">Cell membrane</location>
        <topology evidence="1">Multi-pass membrane protein</topology>
    </subcellularLocation>
</comment>
<dbReference type="EMBL" id="AMWJ02000002">
    <property type="protein sequence ID" value="NNJ17818.1"/>
    <property type="molecule type" value="Genomic_DNA"/>
</dbReference>
<dbReference type="PRINTS" id="PR00260">
    <property type="entry name" value="CHEMTRNSDUCR"/>
</dbReference>
<evidence type="ECO:0000256" key="4">
    <source>
        <dbReference type="ARBA" id="ARBA00022500"/>
    </source>
</evidence>
<dbReference type="Pfam" id="PF00015">
    <property type="entry name" value="MCPsignal"/>
    <property type="match status" value="1"/>
</dbReference>